<dbReference type="GO" id="GO:0032259">
    <property type="term" value="P:methylation"/>
    <property type="evidence" value="ECO:0007669"/>
    <property type="project" value="UniProtKB-KW"/>
</dbReference>
<dbReference type="SUPFAM" id="SSF53335">
    <property type="entry name" value="S-adenosyl-L-methionine-dependent methyltransferases"/>
    <property type="match status" value="1"/>
</dbReference>
<gene>
    <name evidence="5" type="ORF">SAMN05444320_105108</name>
</gene>
<keyword evidence="1 5" id="KW-0489">Methyltransferase</keyword>
<dbReference type="AlphaFoldDB" id="A0A1M5ES92"/>
<dbReference type="RefSeq" id="WP_073484125.1">
    <property type="nucleotide sequence ID" value="NZ_FQVN01000005.1"/>
</dbReference>
<sequence length="213" mass="23184">MRKPQLPESLLWDHNAHYHPWLVRQIPANAERALDVGCGVGTLARHLARRVAQVDAVDLSPAMIERARARTPALPHVRWLVGDVLDSVLPLHPDGYDAVTALSSLHHMSLRPALTRLAELVRPGGTLAVVGMYRQSTAADRAVEVAALPANAAVGAFRALRGRGGKPGNEGMPVQAPTTTLADLRAVAGEVLPGARLRRGLFWRYQLVWRRPV</sequence>
<keyword evidence="2 5" id="KW-0808">Transferase</keyword>
<evidence type="ECO:0000259" key="4">
    <source>
        <dbReference type="Pfam" id="PF13649"/>
    </source>
</evidence>
<proteinExistence type="predicted"/>
<dbReference type="Proteomes" id="UP000184501">
    <property type="component" value="Unassembled WGS sequence"/>
</dbReference>
<evidence type="ECO:0000256" key="3">
    <source>
        <dbReference type="ARBA" id="ARBA00022691"/>
    </source>
</evidence>
<dbReference type="CDD" id="cd02440">
    <property type="entry name" value="AdoMet_MTases"/>
    <property type="match status" value="1"/>
</dbReference>
<evidence type="ECO:0000256" key="1">
    <source>
        <dbReference type="ARBA" id="ARBA00022603"/>
    </source>
</evidence>
<dbReference type="GO" id="GO:0008168">
    <property type="term" value="F:methyltransferase activity"/>
    <property type="evidence" value="ECO:0007669"/>
    <property type="project" value="UniProtKB-KW"/>
</dbReference>
<dbReference type="EMBL" id="FQVN01000005">
    <property type="protein sequence ID" value="SHF81990.1"/>
    <property type="molecule type" value="Genomic_DNA"/>
</dbReference>
<reference evidence="5 6" key="1">
    <citation type="submission" date="2016-11" db="EMBL/GenBank/DDBJ databases">
        <authorList>
            <person name="Jaros S."/>
            <person name="Januszkiewicz K."/>
            <person name="Wedrychowicz H."/>
        </authorList>
    </citation>
    <scope>NUCLEOTIDE SEQUENCE [LARGE SCALE GENOMIC DNA]</scope>
    <source>
        <strain evidence="5 6">DSM 44523</strain>
    </source>
</reference>
<accession>A0A1M5ES92</accession>
<dbReference type="PANTHER" id="PTHR43464:SF19">
    <property type="entry name" value="UBIQUINONE BIOSYNTHESIS O-METHYLTRANSFERASE, MITOCHONDRIAL"/>
    <property type="match status" value="1"/>
</dbReference>
<keyword evidence="6" id="KW-1185">Reference proteome</keyword>
<dbReference type="Pfam" id="PF13649">
    <property type="entry name" value="Methyltransf_25"/>
    <property type="match status" value="1"/>
</dbReference>
<evidence type="ECO:0000256" key="2">
    <source>
        <dbReference type="ARBA" id="ARBA00022679"/>
    </source>
</evidence>
<keyword evidence="3" id="KW-0949">S-adenosyl-L-methionine</keyword>
<dbReference type="PANTHER" id="PTHR43464">
    <property type="entry name" value="METHYLTRANSFERASE"/>
    <property type="match status" value="1"/>
</dbReference>
<feature type="domain" description="Methyltransferase" evidence="4">
    <location>
        <begin position="34"/>
        <end position="125"/>
    </location>
</feature>
<dbReference type="Gene3D" id="3.40.50.150">
    <property type="entry name" value="Vaccinia Virus protein VP39"/>
    <property type="match status" value="1"/>
</dbReference>
<name>A0A1M5ES92_STRHI</name>
<evidence type="ECO:0000313" key="6">
    <source>
        <dbReference type="Proteomes" id="UP000184501"/>
    </source>
</evidence>
<protein>
    <submittedName>
        <fullName evidence="5">Methyltransferase domain-containing protein</fullName>
    </submittedName>
</protein>
<dbReference type="STRING" id="2017.SAMN05444320_105108"/>
<organism evidence="5 6">
    <name type="scientific">Streptoalloteichus hindustanus</name>
    <dbReference type="NCBI Taxonomy" id="2017"/>
    <lineage>
        <taxon>Bacteria</taxon>
        <taxon>Bacillati</taxon>
        <taxon>Actinomycetota</taxon>
        <taxon>Actinomycetes</taxon>
        <taxon>Pseudonocardiales</taxon>
        <taxon>Pseudonocardiaceae</taxon>
        <taxon>Streptoalloteichus</taxon>
    </lineage>
</organism>
<dbReference type="InterPro" id="IPR029063">
    <property type="entry name" value="SAM-dependent_MTases_sf"/>
</dbReference>
<dbReference type="OrthoDB" id="6064711at2"/>
<dbReference type="InterPro" id="IPR041698">
    <property type="entry name" value="Methyltransf_25"/>
</dbReference>
<evidence type="ECO:0000313" key="5">
    <source>
        <dbReference type="EMBL" id="SHF81990.1"/>
    </source>
</evidence>